<keyword evidence="3" id="KW-1185">Reference proteome</keyword>
<dbReference type="AlphaFoldDB" id="A0AAN8BDK2"/>
<dbReference type="Proteomes" id="UP001335648">
    <property type="component" value="Unassembled WGS sequence"/>
</dbReference>
<gene>
    <name evidence="2" type="ORF">CesoFtcFv8_021427</name>
</gene>
<reference evidence="2 3" key="1">
    <citation type="journal article" date="2023" name="Mol. Biol. Evol.">
        <title>Genomics of Secondarily Temperate Adaptation in the Only Non-Antarctic Icefish.</title>
        <authorList>
            <person name="Rivera-Colon A.G."/>
            <person name="Rayamajhi N."/>
            <person name="Minhas B.F."/>
            <person name="Madrigal G."/>
            <person name="Bilyk K.T."/>
            <person name="Yoon V."/>
            <person name="Hune M."/>
            <person name="Gregory S."/>
            <person name="Cheng C.H.C."/>
            <person name="Catchen J.M."/>
        </authorList>
    </citation>
    <scope>NUCLEOTIDE SEQUENCE [LARGE SCALE GENOMIC DNA]</scope>
    <source>
        <strain evidence="2">JC2023a</strain>
    </source>
</reference>
<accession>A0AAN8BDK2</accession>
<name>A0AAN8BDK2_9TELE</name>
<feature type="compositionally biased region" description="Low complexity" evidence="1">
    <location>
        <begin position="232"/>
        <end position="256"/>
    </location>
</feature>
<comment type="caution">
    <text evidence="2">The sequence shown here is derived from an EMBL/GenBank/DDBJ whole genome shotgun (WGS) entry which is preliminary data.</text>
</comment>
<feature type="compositionally biased region" description="Basic and acidic residues" evidence="1">
    <location>
        <begin position="131"/>
        <end position="144"/>
    </location>
</feature>
<feature type="compositionally biased region" description="Pro residues" evidence="1">
    <location>
        <begin position="183"/>
        <end position="196"/>
    </location>
</feature>
<organism evidence="2 3">
    <name type="scientific">Champsocephalus esox</name>
    <name type="common">pike icefish</name>
    <dbReference type="NCBI Taxonomy" id="159716"/>
    <lineage>
        <taxon>Eukaryota</taxon>
        <taxon>Metazoa</taxon>
        <taxon>Chordata</taxon>
        <taxon>Craniata</taxon>
        <taxon>Vertebrata</taxon>
        <taxon>Euteleostomi</taxon>
        <taxon>Actinopterygii</taxon>
        <taxon>Neopterygii</taxon>
        <taxon>Teleostei</taxon>
        <taxon>Neoteleostei</taxon>
        <taxon>Acanthomorphata</taxon>
        <taxon>Eupercaria</taxon>
        <taxon>Perciformes</taxon>
        <taxon>Notothenioidei</taxon>
        <taxon>Channichthyidae</taxon>
        <taxon>Champsocephalus</taxon>
    </lineage>
</organism>
<protein>
    <submittedName>
        <fullName evidence="2">Uncharacterized protein</fullName>
    </submittedName>
</protein>
<dbReference type="EMBL" id="JAULUE010002062">
    <property type="protein sequence ID" value="KAK5882886.1"/>
    <property type="molecule type" value="Genomic_DNA"/>
</dbReference>
<feature type="region of interest" description="Disordered" evidence="1">
    <location>
        <begin position="67"/>
        <end position="105"/>
    </location>
</feature>
<evidence type="ECO:0000256" key="1">
    <source>
        <dbReference type="SAM" id="MobiDB-lite"/>
    </source>
</evidence>
<feature type="region of interest" description="Disordered" evidence="1">
    <location>
        <begin position="126"/>
        <end position="256"/>
    </location>
</feature>
<evidence type="ECO:0000313" key="2">
    <source>
        <dbReference type="EMBL" id="KAK5882886.1"/>
    </source>
</evidence>
<proteinExistence type="predicted"/>
<sequence length="395" mass="43533">MPEFPFHFLWRLFLRPLPSAPHAPPGLPRYHCTARLVSSLFQRTAPPVPRYPQHPFRNTLPLLVTQPPPGHAHPRATIPSPYTRPPRGHYSPETPDPFRALHLPPHSCRSPAPTLHDCYPCPVDHPPPHTQTDRTPNHTPDDAPRLTTHLTYPHSRNKSTPLPQHTRLCSPVTDQPPGLQTPSSPPPPSTPPPVTAIPPTATPHRPRSTAPMHCTPPHNSRPPLNRPFRYQLPHSPTTPHHHSLSPPHLNPHPCSSPVSSTTSLPLFPVDRCPTVHRACSTAPIVSRPSPPTPVPFPLGTRHSRSPLLEPRPTCLPMTPSHFLPSPTAYVSTRGGSGLANTTSLNYPRSPTFPVPQHTTSLHAIHTQPPPPSQRRTPRQHAYLVLPLSPHTPATP</sequence>
<evidence type="ECO:0000313" key="3">
    <source>
        <dbReference type="Proteomes" id="UP001335648"/>
    </source>
</evidence>